<evidence type="ECO:0000313" key="1">
    <source>
        <dbReference type="EMBL" id="MCI80096.1"/>
    </source>
</evidence>
<keyword evidence="2" id="KW-1185">Reference proteome</keyword>
<dbReference type="AlphaFoldDB" id="A0A392UVR1"/>
<dbReference type="EMBL" id="LXQA010987828">
    <property type="protein sequence ID" value="MCI80096.1"/>
    <property type="molecule type" value="Genomic_DNA"/>
</dbReference>
<accession>A0A392UVR1</accession>
<protein>
    <submittedName>
        <fullName evidence="1">Uncharacterized protein</fullName>
    </submittedName>
</protein>
<reference evidence="1 2" key="1">
    <citation type="journal article" date="2018" name="Front. Plant Sci.">
        <title>Red Clover (Trifolium pratense) and Zigzag Clover (T. medium) - A Picture of Genomic Similarities and Differences.</title>
        <authorList>
            <person name="Dluhosova J."/>
            <person name="Istvanek J."/>
            <person name="Nedelnik J."/>
            <person name="Repkova J."/>
        </authorList>
    </citation>
    <scope>NUCLEOTIDE SEQUENCE [LARGE SCALE GENOMIC DNA]</scope>
    <source>
        <strain evidence="2">cv. 10/8</strain>
        <tissue evidence="1">Leaf</tissue>
    </source>
</reference>
<comment type="caution">
    <text evidence="1">The sequence shown here is derived from an EMBL/GenBank/DDBJ whole genome shotgun (WGS) entry which is preliminary data.</text>
</comment>
<feature type="non-terminal residue" evidence="1">
    <location>
        <position position="1"/>
    </location>
</feature>
<name>A0A392UVR1_9FABA</name>
<organism evidence="1 2">
    <name type="scientific">Trifolium medium</name>
    <dbReference type="NCBI Taxonomy" id="97028"/>
    <lineage>
        <taxon>Eukaryota</taxon>
        <taxon>Viridiplantae</taxon>
        <taxon>Streptophyta</taxon>
        <taxon>Embryophyta</taxon>
        <taxon>Tracheophyta</taxon>
        <taxon>Spermatophyta</taxon>
        <taxon>Magnoliopsida</taxon>
        <taxon>eudicotyledons</taxon>
        <taxon>Gunneridae</taxon>
        <taxon>Pentapetalae</taxon>
        <taxon>rosids</taxon>
        <taxon>fabids</taxon>
        <taxon>Fabales</taxon>
        <taxon>Fabaceae</taxon>
        <taxon>Papilionoideae</taxon>
        <taxon>50 kb inversion clade</taxon>
        <taxon>NPAAA clade</taxon>
        <taxon>Hologalegina</taxon>
        <taxon>IRL clade</taxon>
        <taxon>Trifolieae</taxon>
        <taxon>Trifolium</taxon>
    </lineage>
</organism>
<proteinExistence type="predicted"/>
<evidence type="ECO:0000313" key="2">
    <source>
        <dbReference type="Proteomes" id="UP000265520"/>
    </source>
</evidence>
<dbReference type="Proteomes" id="UP000265520">
    <property type="component" value="Unassembled WGS sequence"/>
</dbReference>
<sequence>AGHGVIAGCTSGSCASRSLRLRVAQVNQVVEGNLLEVARHAGQMARRASTGNCAEFCIQ</sequence>